<dbReference type="SUPFAM" id="SSF48652">
    <property type="entry name" value="Tetraspanin"/>
    <property type="match status" value="1"/>
</dbReference>
<organism evidence="8 9">
    <name type="scientific">Paramormyrops kingsleyae</name>
    <dbReference type="NCBI Taxonomy" id="1676925"/>
    <lineage>
        <taxon>Eukaryota</taxon>
        <taxon>Metazoa</taxon>
        <taxon>Chordata</taxon>
        <taxon>Craniata</taxon>
        <taxon>Vertebrata</taxon>
        <taxon>Euteleostomi</taxon>
        <taxon>Actinopterygii</taxon>
        <taxon>Neopterygii</taxon>
        <taxon>Teleostei</taxon>
        <taxon>Osteoglossocephala</taxon>
        <taxon>Osteoglossomorpha</taxon>
        <taxon>Osteoglossiformes</taxon>
        <taxon>Mormyridae</taxon>
        <taxon>Paramormyrops</taxon>
    </lineage>
</organism>
<feature type="transmembrane region" description="Helical" evidence="7">
    <location>
        <begin position="78"/>
        <end position="102"/>
    </location>
</feature>
<evidence type="ECO:0000313" key="9">
    <source>
        <dbReference type="Proteomes" id="UP000261540"/>
    </source>
</evidence>
<evidence type="ECO:0000313" key="8">
    <source>
        <dbReference type="Ensembl" id="ENSPKIP00000006817.1"/>
    </source>
</evidence>
<keyword evidence="4 7" id="KW-1133">Transmembrane helix</keyword>
<dbReference type="PROSITE" id="PS51257">
    <property type="entry name" value="PROKAR_LIPOPROTEIN"/>
    <property type="match status" value="1"/>
</dbReference>
<dbReference type="GeneTree" id="ENSGT00940000158153"/>
<feature type="transmembrane region" description="Helical" evidence="7">
    <location>
        <begin position="51"/>
        <end position="71"/>
    </location>
</feature>
<dbReference type="PRINTS" id="PR00259">
    <property type="entry name" value="TMFOUR"/>
</dbReference>
<dbReference type="InterPro" id="IPR018499">
    <property type="entry name" value="Tetraspanin/Peripherin"/>
</dbReference>
<name>A0A3B3QJ85_9TELE</name>
<dbReference type="InterPro" id="IPR000301">
    <property type="entry name" value="Tetraspanin_animals"/>
</dbReference>
<dbReference type="InterPro" id="IPR018503">
    <property type="entry name" value="Tetraspanin_CS"/>
</dbReference>
<sequence length="229" mass="24399">MAVNKFIKYSLFIFNFLFWLCGCGILAISIYLKVTNNGNKVLSVTIPGVDLLIAIGAVIMVLGFLGCCGAIRESRCMLLLFFIGLLLIFILLLAAGILGAVAQSQVDSWLKGELQKLMPLSNQPSDVQHDIGILQQEGLCCGLTGGPQDWANQVPDTCKCTNTSAQCAPVAGNSVYTTPCVTYLTNIMKKNAKIVAGIGFAIGVVMLIGMSFAMTLYCQIGRKGGVTTS</sequence>
<keyword evidence="5 7" id="KW-0472">Membrane</keyword>
<keyword evidence="9" id="KW-1185">Reference proteome</keyword>
<dbReference type="InterPro" id="IPR008952">
    <property type="entry name" value="Tetraspanin_EC2_sf"/>
</dbReference>
<evidence type="ECO:0000256" key="4">
    <source>
        <dbReference type="ARBA" id="ARBA00022989"/>
    </source>
</evidence>
<dbReference type="OrthoDB" id="5982705at2759"/>
<feature type="transmembrane region" description="Helical" evidence="7">
    <location>
        <begin position="194"/>
        <end position="217"/>
    </location>
</feature>
<evidence type="ECO:0000256" key="7">
    <source>
        <dbReference type="RuleBase" id="RU361218"/>
    </source>
</evidence>
<dbReference type="Proteomes" id="UP000261540">
    <property type="component" value="Unplaced"/>
</dbReference>
<comment type="subcellular location">
    <subcellularLocation>
        <location evidence="1 7">Membrane</location>
        <topology evidence="1 7">Multi-pass membrane protein</topology>
    </subcellularLocation>
</comment>
<evidence type="ECO:0000256" key="1">
    <source>
        <dbReference type="ARBA" id="ARBA00004141"/>
    </source>
</evidence>
<evidence type="ECO:0000256" key="6">
    <source>
        <dbReference type="PIRSR" id="PIRSR002419-1"/>
    </source>
</evidence>
<keyword evidence="3 7" id="KW-0812">Transmembrane</keyword>
<protein>
    <recommendedName>
        <fullName evidence="7">Tetraspanin</fullName>
    </recommendedName>
</protein>
<reference evidence="8" key="2">
    <citation type="submission" date="2025-09" db="UniProtKB">
        <authorList>
            <consortium name="Ensembl"/>
        </authorList>
    </citation>
    <scope>IDENTIFICATION</scope>
</reference>
<evidence type="ECO:0000256" key="5">
    <source>
        <dbReference type="ARBA" id="ARBA00023136"/>
    </source>
</evidence>
<dbReference type="AlphaFoldDB" id="A0A3B3QJ85"/>
<dbReference type="Pfam" id="PF00335">
    <property type="entry name" value="Tetraspanin"/>
    <property type="match status" value="1"/>
</dbReference>
<comment type="similarity">
    <text evidence="2 7">Belongs to the tetraspanin (TM4SF) family.</text>
</comment>
<dbReference type="GO" id="GO:0005886">
    <property type="term" value="C:plasma membrane"/>
    <property type="evidence" value="ECO:0007669"/>
    <property type="project" value="TreeGrafter"/>
</dbReference>
<dbReference type="Gene3D" id="1.10.1450.10">
    <property type="entry name" value="Tetraspanin"/>
    <property type="match status" value="1"/>
</dbReference>
<evidence type="ECO:0000256" key="3">
    <source>
        <dbReference type="ARBA" id="ARBA00022692"/>
    </source>
</evidence>
<dbReference type="STRING" id="1676925.ENSPKIP00000006817"/>
<proteinExistence type="inferred from homology"/>
<keyword evidence="6" id="KW-1015">Disulfide bond</keyword>
<dbReference type="PANTHER" id="PTHR19282:SF380">
    <property type="entry name" value="TETRASPANIN-8"/>
    <property type="match status" value="1"/>
</dbReference>
<dbReference type="PANTHER" id="PTHR19282">
    <property type="entry name" value="TETRASPANIN"/>
    <property type="match status" value="1"/>
</dbReference>
<reference evidence="8" key="1">
    <citation type="submission" date="2025-08" db="UniProtKB">
        <authorList>
            <consortium name="Ensembl"/>
        </authorList>
    </citation>
    <scope>IDENTIFICATION</scope>
</reference>
<accession>A0A3B3QJ85</accession>
<feature type="transmembrane region" description="Helical" evidence="7">
    <location>
        <begin position="12"/>
        <end position="31"/>
    </location>
</feature>
<evidence type="ECO:0000256" key="2">
    <source>
        <dbReference type="ARBA" id="ARBA00006840"/>
    </source>
</evidence>
<dbReference type="Ensembl" id="ENSPKIT00000030850.1">
    <property type="protein sequence ID" value="ENSPKIP00000006817.1"/>
    <property type="gene ID" value="ENSPKIG00000022942.1"/>
</dbReference>
<dbReference type="PROSITE" id="PS00421">
    <property type="entry name" value="TM4_1"/>
    <property type="match status" value="1"/>
</dbReference>
<feature type="disulfide bond" evidence="6">
    <location>
        <begin position="141"/>
        <end position="158"/>
    </location>
</feature>
<dbReference type="PIRSF" id="PIRSF002419">
    <property type="entry name" value="Tetraspanin"/>
    <property type="match status" value="1"/>
</dbReference>